<dbReference type="EMBL" id="MU863632">
    <property type="protein sequence ID" value="KAK4102204.1"/>
    <property type="molecule type" value="Genomic_DNA"/>
</dbReference>
<accession>A0AAN6Q257</accession>
<comment type="caution">
    <text evidence="2">The sequence shown here is derived from an EMBL/GenBank/DDBJ whole genome shotgun (WGS) entry which is preliminary data.</text>
</comment>
<sequence>MCYIVKNVYTVCAHTKMGGLVECEYQKARNEQWDEASCCQKLLSCRPVEQTKLKYWFCGDCREHYAGFNTITVDAVLNYWAFKNAHGYSSSVSPKLIPANLVFGSKAPAAQDNFEHPRRELVALGKELPRKMFETPVAWLQRLEEARARTLELAAKWSAVVNRQRQLRENLDEYVVHMQPRISRPMSVYPYARPLSSITERSESRESTVNPAPSHHPETSPQVHPKTLGRLCGDASSECLPRGLRQAQEAGKHDQNKQKMAAASEPLVSTPLGPEIAQDFRPSHPPPPPHPLSRALTTSRASQRRTSQYTLAVPATVTRDSAAGVSTEAINATCEETVPSRDQSGQTGECINTLPTAPSHCQGHNILASETPEPVQPYHTDDVKLMDACLDKALTTWNWKKHETEAFGQSNMHMTSRFSVPDIDPMTQQSLARADAVSPISVDMAVVDQPETSSRVSETMSSSSEEGYEHETALNTASTIVAPWPRCSVSPSRFVEEYGGAAAEDRDDTDDSWSEVGSSVGRHIGSSPVMVDMSPAEGEGGKLELCLEKPM</sequence>
<feature type="region of interest" description="Disordered" evidence="1">
    <location>
        <begin position="197"/>
        <end position="230"/>
    </location>
</feature>
<protein>
    <submittedName>
        <fullName evidence="2">Uncharacterized protein</fullName>
    </submittedName>
</protein>
<organism evidence="2 3">
    <name type="scientific">Parathielavia hyrcaniae</name>
    <dbReference type="NCBI Taxonomy" id="113614"/>
    <lineage>
        <taxon>Eukaryota</taxon>
        <taxon>Fungi</taxon>
        <taxon>Dikarya</taxon>
        <taxon>Ascomycota</taxon>
        <taxon>Pezizomycotina</taxon>
        <taxon>Sordariomycetes</taxon>
        <taxon>Sordariomycetidae</taxon>
        <taxon>Sordariales</taxon>
        <taxon>Chaetomiaceae</taxon>
        <taxon>Parathielavia</taxon>
    </lineage>
</organism>
<evidence type="ECO:0000256" key="1">
    <source>
        <dbReference type="SAM" id="MobiDB-lite"/>
    </source>
</evidence>
<dbReference type="AlphaFoldDB" id="A0AAN6Q257"/>
<evidence type="ECO:0000313" key="2">
    <source>
        <dbReference type="EMBL" id="KAK4102204.1"/>
    </source>
</evidence>
<dbReference type="Proteomes" id="UP001305647">
    <property type="component" value="Unassembled WGS sequence"/>
</dbReference>
<proteinExistence type="predicted"/>
<reference evidence="2" key="2">
    <citation type="submission" date="2023-05" db="EMBL/GenBank/DDBJ databases">
        <authorList>
            <consortium name="Lawrence Berkeley National Laboratory"/>
            <person name="Steindorff A."/>
            <person name="Hensen N."/>
            <person name="Bonometti L."/>
            <person name="Westerberg I."/>
            <person name="Brannstrom I.O."/>
            <person name="Guillou S."/>
            <person name="Cros-Aarteil S."/>
            <person name="Calhoun S."/>
            <person name="Haridas S."/>
            <person name="Kuo A."/>
            <person name="Mondo S."/>
            <person name="Pangilinan J."/>
            <person name="Riley R."/>
            <person name="Labutti K."/>
            <person name="Andreopoulos B."/>
            <person name="Lipzen A."/>
            <person name="Chen C."/>
            <person name="Yanf M."/>
            <person name="Daum C."/>
            <person name="Ng V."/>
            <person name="Clum A."/>
            <person name="Ohm R."/>
            <person name="Martin F."/>
            <person name="Silar P."/>
            <person name="Natvig D."/>
            <person name="Lalanne C."/>
            <person name="Gautier V."/>
            <person name="Ament-Velasquez S.L."/>
            <person name="Kruys A."/>
            <person name="Hutchinson M.I."/>
            <person name="Powell A.J."/>
            <person name="Barry K."/>
            <person name="Miller A.N."/>
            <person name="Grigoriev I.V."/>
            <person name="Debuchy R."/>
            <person name="Gladieux P."/>
            <person name="Thoren M.H."/>
            <person name="Johannesson H."/>
        </authorList>
    </citation>
    <scope>NUCLEOTIDE SEQUENCE</scope>
    <source>
        <strain evidence="2">CBS 757.83</strain>
    </source>
</reference>
<feature type="region of interest" description="Disordered" evidence="1">
    <location>
        <begin position="247"/>
        <end position="309"/>
    </location>
</feature>
<keyword evidence="3" id="KW-1185">Reference proteome</keyword>
<evidence type="ECO:0000313" key="3">
    <source>
        <dbReference type="Proteomes" id="UP001305647"/>
    </source>
</evidence>
<gene>
    <name evidence="2" type="ORF">N658DRAFT_485561</name>
</gene>
<feature type="compositionally biased region" description="Polar residues" evidence="1">
    <location>
        <begin position="295"/>
        <end position="309"/>
    </location>
</feature>
<feature type="region of interest" description="Disordered" evidence="1">
    <location>
        <begin position="499"/>
        <end position="537"/>
    </location>
</feature>
<name>A0AAN6Q257_9PEZI</name>
<reference evidence="2" key="1">
    <citation type="journal article" date="2023" name="Mol. Phylogenet. Evol.">
        <title>Genome-scale phylogeny and comparative genomics of the fungal order Sordariales.</title>
        <authorList>
            <person name="Hensen N."/>
            <person name="Bonometti L."/>
            <person name="Westerberg I."/>
            <person name="Brannstrom I.O."/>
            <person name="Guillou S."/>
            <person name="Cros-Aarteil S."/>
            <person name="Calhoun S."/>
            <person name="Haridas S."/>
            <person name="Kuo A."/>
            <person name="Mondo S."/>
            <person name="Pangilinan J."/>
            <person name="Riley R."/>
            <person name="LaButti K."/>
            <person name="Andreopoulos B."/>
            <person name="Lipzen A."/>
            <person name="Chen C."/>
            <person name="Yan M."/>
            <person name="Daum C."/>
            <person name="Ng V."/>
            <person name="Clum A."/>
            <person name="Steindorff A."/>
            <person name="Ohm R.A."/>
            <person name="Martin F."/>
            <person name="Silar P."/>
            <person name="Natvig D.O."/>
            <person name="Lalanne C."/>
            <person name="Gautier V."/>
            <person name="Ament-Velasquez S.L."/>
            <person name="Kruys A."/>
            <person name="Hutchinson M.I."/>
            <person name="Powell A.J."/>
            <person name="Barry K."/>
            <person name="Miller A.N."/>
            <person name="Grigoriev I.V."/>
            <person name="Debuchy R."/>
            <person name="Gladieux P."/>
            <person name="Hiltunen Thoren M."/>
            <person name="Johannesson H."/>
        </authorList>
    </citation>
    <scope>NUCLEOTIDE SEQUENCE</scope>
    <source>
        <strain evidence="2">CBS 757.83</strain>
    </source>
</reference>